<keyword evidence="3" id="KW-1185">Reference proteome</keyword>
<dbReference type="Proteomes" id="UP000679179">
    <property type="component" value="Unassembled WGS sequence"/>
</dbReference>
<dbReference type="PANTHER" id="PTHR39201">
    <property type="entry name" value="EXPORTED PROTEIN-RELATED"/>
    <property type="match status" value="1"/>
</dbReference>
<dbReference type="InterPro" id="IPR001226">
    <property type="entry name" value="Flavodoxin_CS"/>
</dbReference>
<name>A0A919S1J8_9CLOT</name>
<proteinExistence type="predicted"/>
<dbReference type="PROSITE" id="PS00201">
    <property type="entry name" value="FLAVODOXIN"/>
    <property type="match status" value="1"/>
</dbReference>
<dbReference type="Pfam" id="PF12682">
    <property type="entry name" value="Flavodoxin_4"/>
    <property type="match status" value="1"/>
</dbReference>
<dbReference type="PANTHER" id="PTHR39201:SF1">
    <property type="entry name" value="FLAVODOXIN-LIKE DOMAIN-CONTAINING PROTEIN"/>
    <property type="match status" value="1"/>
</dbReference>
<dbReference type="InterPro" id="IPR029039">
    <property type="entry name" value="Flavoprotein-like_sf"/>
</dbReference>
<dbReference type="RefSeq" id="WP_212905085.1">
    <property type="nucleotide sequence ID" value="NZ_BOPZ01000036.1"/>
</dbReference>
<organism evidence="2 3">
    <name type="scientific">Clostridium polyendosporum</name>
    <dbReference type="NCBI Taxonomy" id="69208"/>
    <lineage>
        <taxon>Bacteria</taxon>
        <taxon>Bacillati</taxon>
        <taxon>Bacillota</taxon>
        <taxon>Clostridia</taxon>
        <taxon>Eubacteriales</taxon>
        <taxon>Clostridiaceae</taxon>
        <taxon>Clostridium</taxon>
    </lineage>
</organism>
<comment type="caution">
    <text evidence="2">The sequence shown here is derived from an EMBL/GenBank/DDBJ whole genome shotgun (WGS) entry which is preliminary data.</text>
</comment>
<feature type="domain" description="Flavodoxin-like" evidence="1">
    <location>
        <begin position="3"/>
        <end position="159"/>
    </location>
</feature>
<dbReference type="PROSITE" id="PS50902">
    <property type="entry name" value="FLAVODOXIN_LIKE"/>
    <property type="match status" value="1"/>
</dbReference>
<dbReference type="EMBL" id="BOPZ01000036">
    <property type="protein sequence ID" value="GIM30417.1"/>
    <property type="molecule type" value="Genomic_DNA"/>
</dbReference>
<dbReference type="InterPro" id="IPR008254">
    <property type="entry name" value="Flavodoxin/NO_synth"/>
</dbReference>
<accession>A0A919S1J8</accession>
<gene>
    <name evidence="2" type="ORF">CPJCM30710_30830</name>
</gene>
<dbReference type="SUPFAM" id="SSF52218">
    <property type="entry name" value="Flavoproteins"/>
    <property type="match status" value="1"/>
</dbReference>
<dbReference type="GO" id="GO:0010181">
    <property type="term" value="F:FMN binding"/>
    <property type="evidence" value="ECO:0007669"/>
    <property type="project" value="InterPro"/>
</dbReference>
<dbReference type="Gene3D" id="3.40.50.360">
    <property type="match status" value="1"/>
</dbReference>
<sequence>MKAVVIFYSLEGNTRLIANTISEELKAEIVEIKPKRQIPSSGLKKYFWGGKQVVLKERPEIEEINIDFSKYDLIVFGTPVWAGRFAPVFNTFFNKYKIRDKRIALFCCHGGGKEGKTFIEFKEHLKGNEFIGEVDFKDPLKRNSNDHILKAKEWINNII</sequence>
<evidence type="ECO:0000313" key="2">
    <source>
        <dbReference type="EMBL" id="GIM30417.1"/>
    </source>
</evidence>
<dbReference type="GO" id="GO:0009055">
    <property type="term" value="F:electron transfer activity"/>
    <property type="evidence" value="ECO:0007669"/>
    <property type="project" value="InterPro"/>
</dbReference>
<evidence type="ECO:0000259" key="1">
    <source>
        <dbReference type="PROSITE" id="PS50902"/>
    </source>
</evidence>
<evidence type="ECO:0000313" key="3">
    <source>
        <dbReference type="Proteomes" id="UP000679179"/>
    </source>
</evidence>
<dbReference type="GO" id="GO:0016651">
    <property type="term" value="F:oxidoreductase activity, acting on NAD(P)H"/>
    <property type="evidence" value="ECO:0007669"/>
    <property type="project" value="UniProtKB-ARBA"/>
</dbReference>
<dbReference type="AlphaFoldDB" id="A0A919S1J8"/>
<reference evidence="2" key="1">
    <citation type="submission" date="2021-03" db="EMBL/GenBank/DDBJ databases">
        <title>Taxonomic study of Clostridium polyendosporum from meadow-gley soil under rice.</title>
        <authorList>
            <person name="Kobayashi H."/>
            <person name="Tanizawa Y."/>
            <person name="Yagura M."/>
        </authorList>
    </citation>
    <scope>NUCLEOTIDE SEQUENCE</scope>
    <source>
        <strain evidence="2">JCM 30710</strain>
    </source>
</reference>
<protein>
    <submittedName>
        <fullName evidence="2">Flavodoxin</fullName>
    </submittedName>
</protein>